<feature type="compositionally biased region" description="Low complexity" evidence="2">
    <location>
        <begin position="442"/>
        <end position="460"/>
    </location>
</feature>
<feature type="compositionally biased region" description="Basic residues" evidence="2">
    <location>
        <begin position="351"/>
        <end position="360"/>
    </location>
</feature>
<feature type="region of interest" description="Disordered" evidence="2">
    <location>
        <begin position="893"/>
        <end position="947"/>
    </location>
</feature>
<gene>
    <name evidence="3" type="ORF">NTJ_15201</name>
</gene>
<name>A0ABN7BHB5_9HEMI</name>
<feature type="compositionally biased region" description="Polar residues" evidence="2">
    <location>
        <begin position="368"/>
        <end position="377"/>
    </location>
</feature>
<accession>A0ABN7BHB5</accession>
<reference evidence="3 4" key="1">
    <citation type="submission" date="2023-09" db="EMBL/GenBank/DDBJ databases">
        <title>Nesidiocoris tenuis whole genome shotgun sequence.</title>
        <authorList>
            <person name="Shibata T."/>
            <person name="Shimoda M."/>
            <person name="Kobayashi T."/>
            <person name="Uehara T."/>
        </authorList>
    </citation>
    <scope>NUCLEOTIDE SEQUENCE [LARGE SCALE GENOMIC DNA]</scope>
    <source>
        <strain evidence="3 4">Japan</strain>
    </source>
</reference>
<keyword evidence="4" id="KW-1185">Reference proteome</keyword>
<feature type="region of interest" description="Disordered" evidence="2">
    <location>
        <begin position="409"/>
        <end position="475"/>
    </location>
</feature>
<comment type="similarity">
    <text evidence="1">Belongs to the constitutive coactivator of PPAR-gamma family.</text>
</comment>
<dbReference type="Proteomes" id="UP001307889">
    <property type="component" value="Chromosome 14"/>
</dbReference>
<feature type="region of interest" description="Disordered" evidence="2">
    <location>
        <begin position="349"/>
        <end position="377"/>
    </location>
</feature>
<evidence type="ECO:0000256" key="2">
    <source>
        <dbReference type="SAM" id="MobiDB-lite"/>
    </source>
</evidence>
<organism evidence="3 4">
    <name type="scientific">Nesidiocoris tenuis</name>
    <dbReference type="NCBI Taxonomy" id="355587"/>
    <lineage>
        <taxon>Eukaryota</taxon>
        <taxon>Metazoa</taxon>
        <taxon>Ecdysozoa</taxon>
        <taxon>Arthropoda</taxon>
        <taxon>Hexapoda</taxon>
        <taxon>Insecta</taxon>
        <taxon>Pterygota</taxon>
        <taxon>Neoptera</taxon>
        <taxon>Paraneoptera</taxon>
        <taxon>Hemiptera</taxon>
        <taxon>Heteroptera</taxon>
        <taxon>Panheteroptera</taxon>
        <taxon>Cimicomorpha</taxon>
        <taxon>Miridae</taxon>
        <taxon>Dicyphina</taxon>
        <taxon>Nesidiocoris</taxon>
    </lineage>
</organism>
<dbReference type="EMBL" id="AP028922">
    <property type="protein sequence ID" value="BET02383.1"/>
    <property type="molecule type" value="Genomic_DNA"/>
</dbReference>
<dbReference type="PANTHER" id="PTHR15976:SF16">
    <property type="entry name" value="ASTEROID DOMAIN-CONTAINING PROTEIN"/>
    <property type="match status" value="1"/>
</dbReference>
<evidence type="ECO:0000256" key="1">
    <source>
        <dbReference type="ARBA" id="ARBA00009495"/>
    </source>
</evidence>
<dbReference type="InterPro" id="IPR026784">
    <property type="entry name" value="Coact_PPARg"/>
</dbReference>
<protein>
    <submittedName>
        <fullName evidence="3">Family with sequence similarity</fullName>
    </submittedName>
</protein>
<dbReference type="Gene3D" id="3.40.50.1010">
    <property type="entry name" value="5'-nuclease"/>
    <property type="match status" value="1"/>
</dbReference>
<evidence type="ECO:0000313" key="3">
    <source>
        <dbReference type="EMBL" id="BET02383.1"/>
    </source>
</evidence>
<feature type="region of interest" description="Disordered" evidence="2">
    <location>
        <begin position="990"/>
        <end position="1019"/>
    </location>
</feature>
<dbReference type="CDD" id="cd18672">
    <property type="entry name" value="PIN_FAM120B-like"/>
    <property type="match status" value="1"/>
</dbReference>
<dbReference type="SUPFAM" id="SSF88723">
    <property type="entry name" value="PIN domain-like"/>
    <property type="match status" value="1"/>
</dbReference>
<dbReference type="PANTHER" id="PTHR15976">
    <property type="entry name" value="CONSTITUTIVE COACTIVATOR OF PEROXISOME PROLIFERATOR-ACTIVATED RECEPTOR GAMMA"/>
    <property type="match status" value="1"/>
</dbReference>
<sequence>MGIQDLQAYLESGDVEGSCVGVDLVRIARSQSMSRANQVVQPPVKPHSKKASVPAAIANGPPFSLVIDAECCLDRLYGGFFSDWVCGGQWNRVTTFLGQFISSLKASNIELAVFFNGCTEPQRTDEWIAEQLRRRAKISQVLRHLVNKGTPPPKVWWTPPSCLKPTLRLVLRNLSVPVFVTMDDHKQEVIAYCRENGCHALVADDGEYIAFNPPRYFSARHLKLTYKGTLESKEYIISELSKSLQLSVDQLCILAALLGNFLLPESELSDLHKKLSLEPPVKSKDGTSVESNPIEAVKAVAAFVRSLQTKELDDLGTEIFGAVGGERAAKFKQAVQYYKDGTKSGFLRFRPYSHKKTRKNKNGEKSEPQTPTNAELNLDTSGFASEANDEGLSSLISTKEVIACLSVSGQESDPATQESVEASNGPAVEKAEEKPSNGTMLSADASSSSSSATSPSRAPSQTDAQPAPPQIKQKKQVRLLVEEDQLDRRVTLPNIASEVMRTVSERHTKGLMSPLIYQILTQGEVKLPVVMEDESFKELSIGIQQFYKPLRQMLYAILFNLNHLTYLARHSKQQNKESGEHHSSKVPDIKVKEWVWTKQNPYERPELTKAEPLGWGVPTVQRLWFGTTVDDKRRRLRTYLTVMRSDTHLMLNPSYVPQHLLVLATVLRYIMSGEKKLLRKHELDAIIAMAFDPNLANCDFNQDLQIQVECVTPRGVQLGALIMTGIEYALVVNDACGAPIPWLMTCPWLFFDGKLLHSTLARASTVKNLLELCEHRIPQVMKVETMREAILEGLYVQWARPNLIQSAVNGRPIGREDVHQVMPAGMNSRGVFRGGPSMRGRGMTTGGRLEIAGVVVGNWGPNCRLHPNQNFMMAPPQVTSVGGIGGYNGMRPNKGAPYRNGPVARAGKGRLAVGKTSQGKKKSGSASGKKDGGRKHPRVRGLTAVSPYTGKNVGASELLAQDSAHEEKKMILTNSDKKLKEKIAPAAGNAQMVNGEGHGDDAAGNGDASPSLKTDGDDIDLSDLMASAKINGDCAAAEVVE</sequence>
<dbReference type="InterPro" id="IPR029060">
    <property type="entry name" value="PIN-like_dom_sf"/>
</dbReference>
<feature type="compositionally biased region" description="Polar residues" evidence="2">
    <location>
        <begin position="409"/>
        <end position="422"/>
    </location>
</feature>
<evidence type="ECO:0000313" key="4">
    <source>
        <dbReference type="Proteomes" id="UP001307889"/>
    </source>
</evidence>
<proteinExistence type="inferred from homology"/>